<comment type="caution">
    <text evidence="5">The sequence shown here is derived from an EMBL/GenBank/DDBJ whole genome shotgun (WGS) entry which is preliminary data.</text>
</comment>
<dbReference type="GO" id="GO:0000151">
    <property type="term" value="C:ubiquitin ligase complex"/>
    <property type="evidence" value="ECO:0007669"/>
    <property type="project" value="TreeGrafter"/>
</dbReference>
<organism evidence="5 6">
    <name type="scientific">Pomacea canaliculata</name>
    <name type="common">Golden apple snail</name>
    <dbReference type="NCBI Taxonomy" id="400727"/>
    <lineage>
        <taxon>Eukaryota</taxon>
        <taxon>Metazoa</taxon>
        <taxon>Spiralia</taxon>
        <taxon>Lophotrochozoa</taxon>
        <taxon>Mollusca</taxon>
        <taxon>Gastropoda</taxon>
        <taxon>Caenogastropoda</taxon>
        <taxon>Architaenioglossa</taxon>
        <taxon>Ampullarioidea</taxon>
        <taxon>Ampullariidae</taxon>
        <taxon>Pomacea</taxon>
    </lineage>
</organism>
<dbReference type="CDD" id="cd18296">
    <property type="entry name" value="BTB2_POZ_ABTB1_BPOZ1"/>
    <property type="match status" value="1"/>
</dbReference>
<gene>
    <name evidence="5" type="ORF">C0Q70_15536</name>
</gene>
<accession>A0A2T7NV38</accession>
<evidence type="ECO:0000256" key="3">
    <source>
        <dbReference type="PROSITE-ProRule" id="PRU00023"/>
    </source>
</evidence>
<proteinExistence type="predicted"/>
<dbReference type="EMBL" id="PZQS01000009">
    <property type="protein sequence ID" value="PVD25039.1"/>
    <property type="molecule type" value="Genomic_DNA"/>
</dbReference>
<dbReference type="SMART" id="SM00225">
    <property type="entry name" value="BTB"/>
    <property type="match status" value="2"/>
</dbReference>
<protein>
    <recommendedName>
        <fullName evidence="4">BTB domain-containing protein</fullName>
    </recommendedName>
</protein>
<dbReference type="InterPro" id="IPR002110">
    <property type="entry name" value="Ankyrin_rpt"/>
</dbReference>
<dbReference type="AlphaFoldDB" id="A0A2T7NV38"/>
<name>A0A2T7NV38_POMCA</name>
<keyword evidence="2 3" id="KW-0040">ANK repeat</keyword>
<dbReference type="CDD" id="cd18295">
    <property type="entry name" value="BTB1_POZ_ABTB1_BPOZ1"/>
    <property type="match status" value="1"/>
</dbReference>
<dbReference type="Pfam" id="PF00651">
    <property type="entry name" value="BTB"/>
    <property type="match status" value="2"/>
</dbReference>
<evidence type="ECO:0000256" key="2">
    <source>
        <dbReference type="ARBA" id="ARBA00023043"/>
    </source>
</evidence>
<feature type="domain" description="BTB" evidence="4">
    <location>
        <begin position="115"/>
        <end position="182"/>
    </location>
</feature>
<dbReference type="CDD" id="cd18497">
    <property type="entry name" value="BACK_ABTB1_BPOZ"/>
    <property type="match status" value="1"/>
</dbReference>
<dbReference type="Pfam" id="PF12796">
    <property type="entry name" value="Ank_2"/>
    <property type="match status" value="1"/>
</dbReference>
<dbReference type="Proteomes" id="UP000245119">
    <property type="component" value="Linkage Group LG9"/>
</dbReference>
<dbReference type="PROSITE" id="PS50297">
    <property type="entry name" value="ANK_REP_REGION"/>
    <property type="match status" value="1"/>
</dbReference>
<dbReference type="OMA" id="EGARCIY"/>
<dbReference type="PANTHER" id="PTHR46231:SF1">
    <property type="entry name" value="ANKYRIN REPEAT AND BTB_POZ DOMAIN-CONTAINING PROTEIN 1"/>
    <property type="match status" value="1"/>
</dbReference>
<dbReference type="PROSITE" id="PS50097">
    <property type="entry name" value="BTB"/>
    <property type="match status" value="2"/>
</dbReference>
<feature type="repeat" description="ANK" evidence="3">
    <location>
        <begin position="35"/>
        <end position="67"/>
    </location>
</feature>
<dbReference type="STRING" id="400727.A0A2T7NV38"/>
<dbReference type="GO" id="GO:0005737">
    <property type="term" value="C:cytoplasm"/>
    <property type="evidence" value="ECO:0007669"/>
    <property type="project" value="TreeGrafter"/>
</dbReference>
<feature type="domain" description="BTB" evidence="4">
    <location>
        <begin position="272"/>
        <end position="344"/>
    </location>
</feature>
<dbReference type="PROSITE" id="PS50088">
    <property type="entry name" value="ANK_REPEAT"/>
    <property type="match status" value="1"/>
</dbReference>
<dbReference type="InterPro" id="IPR000210">
    <property type="entry name" value="BTB/POZ_dom"/>
</dbReference>
<dbReference type="Gene3D" id="3.30.710.10">
    <property type="entry name" value="Potassium Channel Kv1.1, Chain A"/>
    <property type="match status" value="2"/>
</dbReference>
<keyword evidence="1" id="KW-0677">Repeat</keyword>
<dbReference type="Gene3D" id="1.25.40.20">
    <property type="entry name" value="Ankyrin repeat-containing domain"/>
    <property type="match status" value="1"/>
</dbReference>
<evidence type="ECO:0000313" key="5">
    <source>
        <dbReference type="EMBL" id="PVD25039.1"/>
    </source>
</evidence>
<dbReference type="SMART" id="SM00248">
    <property type="entry name" value="ANK"/>
    <property type="match status" value="2"/>
</dbReference>
<evidence type="ECO:0000313" key="6">
    <source>
        <dbReference type="Proteomes" id="UP000245119"/>
    </source>
</evidence>
<dbReference type="InterPro" id="IPR044515">
    <property type="entry name" value="ABTB1"/>
</dbReference>
<evidence type="ECO:0000259" key="4">
    <source>
        <dbReference type="PROSITE" id="PS50097"/>
    </source>
</evidence>
<sequence length="476" mass="54855">MSLQELFYCCKTGDIQKLRYLVEEREVDINVRDKWDSTPLYYACLCGHRYVVQFLLEHGAKCEANTFDGERCLYGALTDDIRNTLHSYKAISSRLMRRDQYEEFLRRLLESGLHSDVAFDVHGEKIPAHRCILGARVPYFAELFCTKWNGRHLIELKHRLVRPWAFQSVIQYLYTGRMETSLEFAEDCIRVARQCQLPKLVSYIEDSLKKTLEFQRSKPGVQVTTLTVEPVNSSPMLKADMAQLADTAIPPSLSSWVQGELPFDPEVSQLFADICFIVEGHEFMCHKAFFCMRSDYFQALIEDPFGESYKKNSNIPVITLRNISAPVFLCIVNYIYHDSCELSDEVVYDVLCAADLYLLPGLKRLCGLALMHMTDVENVVWKIRTARLFALPRLEAHCAEFIACNLAEVIEEEDFAELVKEDASNVKERQETDSIDIIDEIRYYIANVVRTFSDLQDADSRLRMIDQLLEDLGLDG</sequence>
<dbReference type="InterPro" id="IPR036770">
    <property type="entry name" value="Ankyrin_rpt-contain_sf"/>
</dbReference>
<keyword evidence="6" id="KW-1185">Reference proteome</keyword>
<dbReference type="InterPro" id="IPR011333">
    <property type="entry name" value="SKP1/BTB/POZ_sf"/>
</dbReference>
<dbReference type="SUPFAM" id="SSF54695">
    <property type="entry name" value="POZ domain"/>
    <property type="match status" value="2"/>
</dbReference>
<dbReference type="SUPFAM" id="SSF48403">
    <property type="entry name" value="Ankyrin repeat"/>
    <property type="match status" value="1"/>
</dbReference>
<reference evidence="5 6" key="1">
    <citation type="submission" date="2018-04" db="EMBL/GenBank/DDBJ databases">
        <title>The genome of golden apple snail Pomacea canaliculata provides insight into stress tolerance and invasive adaptation.</title>
        <authorList>
            <person name="Liu C."/>
            <person name="Liu B."/>
            <person name="Ren Y."/>
            <person name="Zhang Y."/>
            <person name="Wang H."/>
            <person name="Li S."/>
            <person name="Jiang F."/>
            <person name="Yin L."/>
            <person name="Zhang G."/>
            <person name="Qian W."/>
            <person name="Fan W."/>
        </authorList>
    </citation>
    <scope>NUCLEOTIDE SEQUENCE [LARGE SCALE GENOMIC DNA]</scope>
    <source>
        <strain evidence="5">SZHN2017</strain>
        <tissue evidence="5">Muscle</tissue>
    </source>
</reference>
<evidence type="ECO:0000256" key="1">
    <source>
        <dbReference type="ARBA" id="ARBA00022737"/>
    </source>
</evidence>
<dbReference type="PANTHER" id="PTHR46231">
    <property type="entry name" value="ANKYRIN REPEAT AND BTB/POZ DOMAIN-CONTAINING PROTEIN 1"/>
    <property type="match status" value="1"/>
</dbReference>
<dbReference type="OrthoDB" id="684045at2759"/>